<keyword evidence="2" id="KW-1185">Reference proteome</keyword>
<organism evidence="1 2">
    <name type="scientific">Hondaea fermentalgiana</name>
    <dbReference type="NCBI Taxonomy" id="2315210"/>
    <lineage>
        <taxon>Eukaryota</taxon>
        <taxon>Sar</taxon>
        <taxon>Stramenopiles</taxon>
        <taxon>Bigyra</taxon>
        <taxon>Labyrinthulomycetes</taxon>
        <taxon>Thraustochytrida</taxon>
        <taxon>Thraustochytriidae</taxon>
        <taxon>Hondaea</taxon>
    </lineage>
</organism>
<dbReference type="InParanoid" id="A0A2R5GRN9"/>
<dbReference type="AlphaFoldDB" id="A0A2R5GRN9"/>
<sequence length="336" mass="37678">MVSKLIFGLLSAVVLMTVYSVYTGTSRLEAFSQIMVGAPKLYLEREAPVQTSGAAVEALAQDTLKVKPANGKVDSVFPEGDHSNTVRGVDDQEVRVNDADELYGDSNDEISKLRLQPPESANGDQNAAHKGLSREVLQSEILHDLIQEDDELIPIPVDSQDLADHKIPTMLHSYTVTAYMIEVYQRPSFAADKTGRLVHKGDTVVGPRTWKKEYVTWLELAPDAYMPLAVFPNTPQFKKTAALYLKMKSLRAFNERALEPLEDCEVKTTSKEVFTCRRDNFVRKEIARVAEDYDVRDYAPKSLGRTRGDANEQHILRALESLFEANAPFEFPKLEL</sequence>
<reference evidence="1 2" key="1">
    <citation type="submission" date="2017-12" db="EMBL/GenBank/DDBJ databases">
        <title>Sequencing, de novo assembly and annotation of complete genome of a new Thraustochytrid species, strain FCC1311.</title>
        <authorList>
            <person name="Sedici K."/>
            <person name="Godart F."/>
            <person name="Aiese Cigliano R."/>
            <person name="Sanseverino W."/>
            <person name="Barakat M."/>
            <person name="Ortet P."/>
            <person name="Marechal E."/>
            <person name="Cagnac O."/>
            <person name="Amato A."/>
        </authorList>
    </citation>
    <scope>NUCLEOTIDE SEQUENCE [LARGE SCALE GENOMIC DNA]</scope>
</reference>
<protein>
    <submittedName>
        <fullName evidence="1">Uncharacterized protein</fullName>
    </submittedName>
</protein>
<evidence type="ECO:0000313" key="2">
    <source>
        <dbReference type="Proteomes" id="UP000241890"/>
    </source>
</evidence>
<name>A0A2R5GRN9_9STRA</name>
<dbReference type="Proteomes" id="UP000241890">
    <property type="component" value="Unassembled WGS sequence"/>
</dbReference>
<proteinExistence type="predicted"/>
<comment type="caution">
    <text evidence="1">The sequence shown here is derived from an EMBL/GenBank/DDBJ whole genome shotgun (WGS) entry which is preliminary data.</text>
</comment>
<accession>A0A2R5GRN9</accession>
<evidence type="ECO:0000313" key="1">
    <source>
        <dbReference type="EMBL" id="GBG31303.1"/>
    </source>
</evidence>
<dbReference type="EMBL" id="BEYU01000095">
    <property type="protein sequence ID" value="GBG31303.1"/>
    <property type="molecule type" value="Genomic_DNA"/>
</dbReference>
<gene>
    <name evidence="1" type="ORF">FCC1311_075262</name>
</gene>